<dbReference type="GO" id="GO:0009055">
    <property type="term" value="F:electron transfer activity"/>
    <property type="evidence" value="ECO:0007669"/>
    <property type="project" value="InterPro"/>
</dbReference>
<dbReference type="InterPro" id="IPR009056">
    <property type="entry name" value="Cyt_c-like_dom"/>
</dbReference>
<dbReference type="InterPro" id="IPR036909">
    <property type="entry name" value="Cyt_c-like_dom_sf"/>
</dbReference>
<protein>
    <submittedName>
        <fullName evidence="7">HEAT repeat domain-containing protein</fullName>
    </submittedName>
</protein>
<dbReference type="PROSITE" id="PS51007">
    <property type="entry name" value="CYTC"/>
    <property type="match status" value="1"/>
</dbReference>
<evidence type="ECO:0000256" key="1">
    <source>
        <dbReference type="ARBA" id="ARBA00022617"/>
    </source>
</evidence>
<dbReference type="EMBL" id="CP074694">
    <property type="protein sequence ID" value="QVL29836.1"/>
    <property type="molecule type" value="Genomic_DNA"/>
</dbReference>
<dbReference type="InterPro" id="IPR011042">
    <property type="entry name" value="6-blade_b-propeller_TolB-like"/>
</dbReference>
<keyword evidence="1 4" id="KW-0349">Heme</keyword>
<gene>
    <name evidence="7" type="ORF">KIH39_13240</name>
</gene>
<dbReference type="InterPro" id="IPR016024">
    <property type="entry name" value="ARM-type_fold"/>
</dbReference>
<evidence type="ECO:0000256" key="5">
    <source>
        <dbReference type="SAM" id="SignalP"/>
    </source>
</evidence>
<dbReference type="InterPro" id="IPR013427">
    <property type="entry name" value="Haem-bd_dom_put"/>
</dbReference>
<dbReference type="KEGG" id="tsph:KIH39_13240"/>
<keyword evidence="2 4" id="KW-0479">Metal-binding</keyword>
<dbReference type="AlphaFoldDB" id="A0A8E6B1G4"/>
<dbReference type="SUPFAM" id="SSF50952">
    <property type="entry name" value="Soluble quinoprotein glucose dehydrogenase"/>
    <property type="match status" value="1"/>
</dbReference>
<dbReference type="NCBIfam" id="TIGR02603">
    <property type="entry name" value="CxxCH_TIGR02603"/>
    <property type="match status" value="1"/>
</dbReference>
<organism evidence="7 8">
    <name type="scientific">Telmatocola sphagniphila</name>
    <dbReference type="NCBI Taxonomy" id="1123043"/>
    <lineage>
        <taxon>Bacteria</taxon>
        <taxon>Pseudomonadati</taxon>
        <taxon>Planctomycetota</taxon>
        <taxon>Planctomycetia</taxon>
        <taxon>Gemmatales</taxon>
        <taxon>Gemmataceae</taxon>
    </lineage>
</organism>
<evidence type="ECO:0000259" key="6">
    <source>
        <dbReference type="PROSITE" id="PS51007"/>
    </source>
</evidence>
<dbReference type="Gene3D" id="1.10.760.10">
    <property type="entry name" value="Cytochrome c-like domain"/>
    <property type="match status" value="1"/>
</dbReference>
<sequence>MKSFSVPLLWVSLCLTYWGTSTPSVWAVDPAELPKCPPGWKVELVAAVPKIQHPSVVCCAPDGRVFVGEDPMDMGSDSRTPTDRILCFHPDGKVTVFADNLYAVFGMAYIDGKLFVHHCPKFSVFTDDHGVGKDRQDLIECTNPNPAPGFNDHIPSNMRLAMDGYLYVSTGDKGVFGAVGKDGRKCEIYGGGVFRIRPDGTGLETYCTGTRNHLDVAINREDEIFTYDNTDDGNGWWTRVTHMVDGGFYGYPWDYKPRRPYTLWMMTDYGGGAPTGATAYNEDALPEVYQGNLFLCEWGRKQLLRLIVQREGGSYKIVKREDFLTSGTKEFRPVGICTTPDGMGFYVTDWNFSGWKQNVPAGRLLKVTYTGASKATEKPKWFVPAAIGEKFEASNEDLIAGLKHPSQEVRLVAQRRLIERGPEVSKPLLTLLSDNSSPAYARWSAIWALDAISGDSPATRKDIAVYLGDSDPSVRRQVLRELGSRSANEATSKIISCLEDADASVRFQAATALGRIGNSAAITPLLQYLKTEDLFSRYAAFTALNRIGHTDPKYWDKIVVGLSDPNPRIQEGTTFAIRETFENGLVYALKELIAEPGTNPSVRVQALHSLAELHRKPAPWKGQWWGTQPVRSPKPHGTLDWVGTKTVLNTLAASLKDGDPQVVHAAIEGVIVAQDEQFVPGLVELFQKDSSTETRKLVLRAAAVISKPAPFTDLVTKVLEDPVANKSLLDEAIRVGDRIGSPGIQTALVKLVSQDLPPETLSKLLRAVGNRGLKDAIPAVANRVSNDNANVRESAVFALTKMGDAASLHALTPLLSSPNLETRKVAVNAIGSLKSPAATEGLLGAFDRAETRYEALLGLSKLTDSRALPAYLVGLASKNATLRADCRKALSDVRNLVYPEIEKRLDAGAISPEVVGELQSIYAAKSPIKWKLLGPFAVDSEIPFDLQKPDLRKEYSGREARKFRWKSIPTQDRDPANLDWRREVRIDGPSKAFGQSEVYSPVAGEITLEGSFSGAELRLWLNGEQIFKSEKAGRISLNAKTQAGENMLIAEALTTGGSWTLRLAANTPKSGKLFAASAAKPIDIKKFSEHALKKSGSAERGKLLFSDIQGLGCIKCHKVGNLGTGEVGPDLLGVGAKYNREILIESVLYPSKQILDGYQQTRIATSSGQVKLGIVRGETGDAITLIDVDGKKESIKKVDIEERKVLDKSLMPDGLQAGLSLQDFSDLIAFLESLKEKPPEKK</sequence>
<name>A0A8E6B1G4_9BACT</name>
<dbReference type="PANTHER" id="PTHR33546">
    <property type="entry name" value="LARGE, MULTIFUNCTIONAL SECRETED PROTEIN-RELATED"/>
    <property type="match status" value="1"/>
</dbReference>
<accession>A0A8E6B1G4</accession>
<dbReference type="Gene3D" id="2.120.10.30">
    <property type="entry name" value="TolB, C-terminal domain"/>
    <property type="match status" value="1"/>
</dbReference>
<reference evidence="7" key="1">
    <citation type="submission" date="2021-05" db="EMBL/GenBank/DDBJ databases">
        <title>Complete genome sequence of the cellulolytic planctomycete Telmatocola sphagniphila SP2T and characterization of the first cellulase from planctomycetes.</title>
        <authorList>
            <person name="Rakitin A.L."/>
            <person name="Beletsky A.V."/>
            <person name="Naumoff D.G."/>
            <person name="Kulichevskaya I.S."/>
            <person name="Mardanov A.V."/>
            <person name="Ravin N.V."/>
            <person name="Dedysh S.N."/>
        </authorList>
    </citation>
    <scope>NUCLEOTIDE SEQUENCE</scope>
    <source>
        <strain evidence="7">SP2T</strain>
    </source>
</reference>
<dbReference type="InterPro" id="IPR055557">
    <property type="entry name" value="DUF7133"/>
</dbReference>
<feature type="chain" id="PRO_5034105164" evidence="5">
    <location>
        <begin position="28"/>
        <end position="1242"/>
    </location>
</feature>
<dbReference type="GO" id="GO:0046872">
    <property type="term" value="F:metal ion binding"/>
    <property type="evidence" value="ECO:0007669"/>
    <property type="project" value="UniProtKB-KW"/>
</dbReference>
<dbReference type="GO" id="GO:0020037">
    <property type="term" value="F:heme binding"/>
    <property type="evidence" value="ECO:0007669"/>
    <property type="project" value="InterPro"/>
</dbReference>
<dbReference type="Gene3D" id="1.25.10.10">
    <property type="entry name" value="Leucine-rich Repeat Variant"/>
    <property type="match status" value="3"/>
</dbReference>
<dbReference type="RefSeq" id="WP_213493718.1">
    <property type="nucleotide sequence ID" value="NZ_CP074694.1"/>
</dbReference>
<dbReference type="InterPro" id="IPR011989">
    <property type="entry name" value="ARM-like"/>
</dbReference>
<keyword evidence="3 4" id="KW-0408">Iron</keyword>
<evidence type="ECO:0000313" key="7">
    <source>
        <dbReference type="EMBL" id="QVL29836.1"/>
    </source>
</evidence>
<keyword evidence="5" id="KW-0732">Signal</keyword>
<feature type="signal peptide" evidence="5">
    <location>
        <begin position="1"/>
        <end position="27"/>
    </location>
</feature>
<proteinExistence type="predicted"/>
<evidence type="ECO:0000313" key="8">
    <source>
        <dbReference type="Proteomes" id="UP000676194"/>
    </source>
</evidence>
<keyword evidence="8" id="KW-1185">Reference proteome</keyword>
<dbReference type="Proteomes" id="UP000676194">
    <property type="component" value="Chromosome"/>
</dbReference>
<dbReference type="InterPro" id="IPR011041">
    <property type="entry name" value="Quinoprot_gluc/sorb_DH_b-prop"/>
</dbReference>
<dbReference type="SUPFAM" id="SSF46626">
    <property type="entry name" value="Cytochrome c"/>
    <property type="match status" value="1"/>
</dbReference>
<dbReference type="Pfam" id="PF23500">
    <property type="entry name" value="DUF7133"/>
    <property type="match status" value="1"/>
</dbReference>
<evidence type="ECO:0000256" key="2">
    <source>
        <dbReference type="ARBA" id="ARBA00022723"/>
    </source>
</evidence>
<dbReference type="Pfam" id="PF13646">
    <property type="entry name" value="HEAT_2"/>
    <property type="match status" value="2"/>
</dbReference>
<feature type="domain" description="Cytochrome c" evidence="6">
    <location>
        <begin position="1096"/>
        <end position="1235"/>
    </location>
</feature>
<evidence type="ECO:0000256" key="4">
    <source>
        <dbReference type="PROSITE-ProRule" id="PRU00433"/>
    </source>
</evidence>
<evidence type="ECO:0000256" key="3">
    <source>
        <dbReference type="ARBA" id="ARBA00023004"/>
    </source>
</evidence>
<dbReference type="SMART" id="SM00567">
    <property type="entry name" value="EZ_HEAT"/>
    <property type="match status" value="6"/>
</dbReference>
<dbReference type="SUPFAM" id="SSF48371">
    <property type="entry name" value="ARM repeat"/>
    <property type="match status" value="1"/>
</dbReference>
<dbReference type="PANTHER" id="PTHR33546:SF1">
    <property type="entry name" value="LARGE, MULTIFUNCTIONAL SECRETED PROTEIN"/>
    <property type="match status" value="1"/>
</dbReference>
<dbReference type="InterPro" id="IPR004155">
    <property type="entry name" value="PBS_lyase_HEAT"/>
</dbReference>